<keyword evidence="3 5" id="KW-0378">Hydrolase</keyword>
<dbReference type="Pfam" id="PF04616">
    <property type="entry name" value="Glyco_hydro_43"/>
    <property type="match status" value="1"/>
</dbReference>
<dbReference type="GO" id="GO:0004553">
    <property type="term" value="F:hydrolase activity, hydrolyzing O-glycosyl compounds"/>
    <property type="evidence" value="ECO:0007669"/>
    <property type="project" value="InterPro"/>
</dbReference>
<dbReference type="PANTHER" id="PTHR43301">
    <property type="entry name" value="ARABINAN ENDO-1,5-ALPHA-L-ARABINOSIDASE"/>
    <property type="match status" value="1"/>
</dbReference>
<dbReference type="EMBL" id="JAAIII010000005">
    <property type="protein sequence ID" value="NMM94595.1"/>
    <property type="molecule type" value="Genomic_DNA"/>
</dbReference>
<evidence type="ECO:0000256" key="4">
    <source>
        <dbReference type="ARBA" id="ARBA00023295"/>
    </source>
</evidence>
<evidence type="ECO:0000256" key="2">
    <source>
        <dbReference type="ARBA" id="ARBA00009865"/>
    </source>
</evidence>
<evidence type="ECO:0000256" key="5">
    <source>
        <dbReference type="RuleBase" id="RU361187"/>
    </source>
</evidence>
<keyword evidence="7" id="KW-1185">Reference proteome</keyword>
<keyword evidence="6" id="KW-0624">Polysaccharide degradation</keyword>
<proteinExistence type="inferred from homology"/>
<comment type="pathway">
    <text evidence="1">Glycan metabolism; L-arabinan degradation.</text>
</comment>
<dbReference type="InterPro" id="IPR023296">
    <property type="entry name" value="Glyco_hydro_beta-prop_sf"/>
</dbReference>
<sequence>MTEPTTAYLFVHFIGDEKTPTDEQLYFALSRDSVHWHDLRPAGKPALEWLGGEKGTRDPHIVRDPKGGFHIVATDLSIHYRGGWGPHDGATTNGSTGLVIWDSPDLVHWSEPRLVDVASKIPGAGMAWAPEAMWDPDKEQWIVFWATKTNEDAPAGSDAAALNNELGDRTNMYYATSKDLVEFSDPVKWIDRKNCVIDSTMFRDADGWWYRASKDSEITIEKTRNPYAPAYEVLRVDDPQQWSYVGSLTSILGNGRYSWHYLEGPEMFQYNDADVRTINGRKMRFGLMCDQFAEAKGYLPFRTADFGSSDPSDWAVADDIDFGELKKRHGAIIPITEAEYNAVEAAFAL</sequence>
<comment type="caution">
    <text evidence="6">The sequence shown here is derived from an EMBL/GenBank/DDBJ whole genome shotgun (WGS) entry which is preliminary data.</text>
</comment>
<keyword evidence="6" id="KW-0858">Xylan degradation</keyword>
<dbReference type="Gene3D" id="2.115.10.20">
    <property type="entry name" value="Glycosyl hydrolase domain, family 43"/>
    <property type="match status" value="1"/>
</dbReference>
<keyword evidence="4 5" id="KW-0326">Glycosidase</keyword>
<comment type="similarity">
    <text evidence="2 5">Belongs to the glycosyl hydrolase 43 family.</text>
</comment>
<evidence type="ECO:0000313" key="6">
    <source>
        <dbReference type="EMBL" id="NMM94595.1"/>
    </source>
</evidence>
<evidence type="ECO:0000313" key="7">
    <source>
        <dbReference type="Proteomes" id="UP000532194"/>
    </source>
</evidence>
<dbReference type="CDD" id="cd08983">
    <property type="entry name" value="GH43_Bt3655-like"/>
    <property type="match status" value="1"/>
</dbReference>
<name>A0A7Y0EQJ8_9BIFI</name>
<gene>
    <name evidence="6" type="ORF">G1C95_1782</name>
</gene>
<dbReference type="RefSeq" id="WP_169172618.1">
    <property type="nucleotide sequence ID" value="NZ_JAAIII010000005.1"/>
</dbReference>
<reference evidence="6 7" key="1">
    <citation type="submission" date="2020-02" db="EMBL/GenBank/DDBJ databases">
        <title>Characterization of phylogenetic diversity of novel bifidobacterial species isolated in Czech ZOOs.</title>
        <authorList>
            <person name="Lugli G.A."/>
            <person name="Vera N.B."/>
            <person name="Ventura M."/>
        </authorList>
    </citation>
    <scope>NUCLEOTIDE SEQUENCE [LARGE SCALE GENOMIC DNA]</scope>
    <source>
        <strain evidence="6 7">DSM 109957</strain>
    </source>
</reference>
<dbReference type="SUPFAM" id="SSF75005">
    <property type="entry name" value="Arabinanase/levansucrase/invertase"/>
    <property type="match status" value="1"/>
</dbReference>
<evidence type="ECO:0000256" key="3">
    <source>
        <dbReference type="ARBA" id="ARBA00022801"/>
    </source>
</evidence>
<dbReference type="GO" id="GO:0045493">
    <property type="term" value="P:xylan catabolic process"/>
    <property type="evidence" value="ECO:0007669"/>
    <property type="project" value="UniProtKB-KW"/>
</dbReference>
<organism evidence="6 7">
    <name type="scientific">Bifidobacterium oedipodis</name>
    <dbReference type="NCBI Taxonomy" id="2675322"/>
    <lineage>
        <taxon>Bacteria</taxon>
        <taxon>Bacillati</taxon>
        <taxon>Actinomycetota</taxon>
        <taxon>Actinomycetes</taxon>
        <taxon>Bifidobacteriales</taxon>
        <taxon>Bifidobacteriaceae</taxon>
        <taxon>Bifidobacterium</taxon>
    </lineage>
</organism>
<dbReference type="InterPro" id="IPR050727">
    <property type="entry name" value="GH43_arabinanases"/>
</dbReference>
<accession>A0A7Y0EQJ8</accession>
<dbReference type="PANTHER" id="PTHR43301:SF3">
    <property type="entry name" value="ARABINAN ENDO-1,5-ALPHA-L-ARABINOSIDASE A-RELATED"/>
    <property type="match status" value="1"/>
</dbReference>
<dbReference type="InterPro" id="IPR006710">
    <property type="entry name" value="Glyco_hydro_43"/>
</dbReference>
<dbReference type="Proteomes" id="UP000532194">
    <property type="component" value="Unassembled WGS sequence"/>
</dbReference>
<evidence type="ECO:0000256" key="1">
    <source>
        <dbReference type="ARBA" id="ARBA00004834"/>
    </source>
</evidence>
<dbReference type="AlphaFoldDB" id="A0A7Y0EQJ8"/>
<protein>
    <submittedName>
        <fullName evidence="6">1,4-beta-xylanase</fullName>
    </submittedName>
</protein>
<keyword evidence="6" id="KW-0119">Carbohydrate metabolism</keyword>